<organism evidence="1 2">
    <name type="scientific">Chryseosolibacter indicus</name>
    <dbReference type="NCBI Taxonomy" id="2782351"/>
    <lineage>
        <taxon>Bacteria</taxon>
        <taxon>Pseudomonadati</taxon>
        <taxon>Bacteroidota</taxon>
        <taxon>Cytophagia</taxon>
        <taxon>Cytophagales</taxon>
        <taxon>Chryseotaleaceae</taxon>
        <taxon>Chryseosolibacter</taxon>
    </lineage>
</organism>
<dbReference type="RefSeq" id="WP_254152869.1">
    <property type="nucleotide sequence ID" value="NZ_JAHESD010000009.1"/>
</dbReference>
<evidence type="ECO:0000313" key="2">
    <source>
        <dbReference type="Proteomes" id="UP000772618"/>
    </source>
</evidence>
<evidence type="ECO:0008006" key="3">
    <source>
        <dbReference type="Google" id="ProtNLM"/>
    </source>
</evidence>
<comment type="caution">
    <text evidence="1">The sequence shown here is derived from an EMBL/GenBank/DDBJ whole genome shotgun (WGS) entry which is preliminary data.</text>
</comment>
<name>A0ABS5VPX4_9BACT</name>
<keyword evidence="2" id="KW-1185">Reference proteome</keyword>
<evidence type="ECO:0000313" key="1">
    <source>
        <dbReference type="EMBL" id="MBT1702899.1"/>
    </source>
</evidence>
<gene>
    <name evidence="1" type="ORF">KK060_06390</name>
</gene>
<proteinExistence type="predicted"/>
<dbReference type="Proteomes" id="UP000772618">
    <property type="component" value="Unassembled WGS sequence"/>
</dbReference>
<dbReference type="EMBL" id="JAHESD010000009">
    <property type="protein sequence ID" value="MBT1702899.1"/>
    <property type="molecule type" value="Genomic_DNA"/>
</dbReference>
<accession>A0ABS5VPX4</accession>
<reference evidence="1 2" key="1">
    <citation type="submission" date="2021-05" db="EMBL/GenBank/DDBJ databases">
        <title>A Polyphasic approach of four new species of the genus Ohtaekwangia: Ohtaekwangia histidinii sp. nov., Ohtaekwangia cretensis sp. nov., Ohtaekwangia indiensis sp. nov., Ohtaekwangia reichenbachii sp. nov. from diverse environment.</title>
        <authorList>
            <person name="Octaviana S."/>
        </authorList>
    </citation>
    <scope>NUCLEOTIDE SEQUENCE [LARGE SCALE GENOMIC DNA]</scope>
    <source>
        <strain evidence="1 2">PWU20</strain>
    </source>
</reference>
<protein>
    <recommendedName>
        <fullName evidence="3">Capsid protein</fullName>
    </recommendedName>
</protein>
<sequence>MSKQIGLIKLKGNMGGISFFQSEGKHLAKMSNGPDKEKIANDPRFERTRENNTEFGGSAMVSKAMRRAFAPVIHMADARFTSRLTGIFKEINSKGDGVRGKRDITLSEHQIQLANLEFNINRSFTTLFTATFAATSTAQRASASITVDEVLMKKSAKGPEGSTHVLFTQALGVVSDYAYDENLKRYAALAPALDGLGTVTESEYIPLNGNTPVSFTINSLLPGNPVLTEDVSVIQCIGISFFQQLKSDYYPLLQGSALKVVRVF</sequence>